<dbReference type="GO" id="GO:0009279">
    <property type="term" value="C:cell outer membrane"/>
    <property type="evidence" value="ECO:0007669"/>
    <property type="project" value="UniProtKB-SubCell"/>
</dbReference>
<dbReference type="Proteomes" id="UP000238823">
    <property type="component" value="Unassembled WGS sequence"/>
</dbReference>
<evidence type="ECO:0000259" key="5">
    <source>
        <dbReference type="PROSITE" id="PS51123"/>
    </source>
</evidence>
<sequence>MNTPSPFTHLTLLSGSVVLLLACAHTPPSELVDARDVYDRAAEGPSKKYTPAELHVAQVAMELAERSFKDREDPMLVRDQAYIAMRKAERAESGARTIMYDQSIETSQWREEELEDADAVKTKSELTDANSALDAANHALDDEKTAGVAKNKALAAEKQLRLEAEARAAKARDDLARVASVKQDARGTVITLSGSVLFSSNRYELLPGAQAKLSQVANALLAGDPAATFVVEGHTDSQGKPATNQTLSVNRANAVRDYLVQHDIAADRITAQGYGETRTVSDNGSAEGRANNRRVEIVVSSPANG</sequence>
<dbReference type="Pfam" id="PF14346">
    <property type="entry name" value="DUF4398"/>
    <property type="match status" value="1"/>
</dbReference>
<dbReference type="InterPro" id="IPR050330">
    <property type="entry name" value="Bact_OuterMem_StrucFunc"/>
</dbReference>
<accession>A0A2S9YV28</accession>
<reference evidence="6 7" key="1">
    <citation type="submission" date="2018-03" db="EMBL/GenBank/DDBJ databases">
        <title>Draft Genome Sequences of the Obligatory Marine Myxobacteria Enhygromyxa salina SWB007.</title>
        <authorList>
            <person name="Poehlein A."/>
            <person name="Moghaddam J.A."/>
            <person name="Harms H."/>
            <person name="Alanjari M."/>
            <person name="Koenig G.M."/>
            <person name="Daniel R."/>
            <person name="Schaeberle T.F."/>
        </authorList>
    </citation>
    <scope>NUCLEOTIDE SEQUENCE [LARGE SCALE GENOMIC DNA]</scope>
    <source>
        <strain evidence="6 7">SWB007</strain>
    </source>
</reference>
<dbReference type="PANTHER" id="PTHR30329">
    <property type="entry name" value="STATOR ELEMENT OF FLAGELLAR MOTOR COMPLEX"/>
    <property type="match status" value="1"/>
</dbReference>
<dbReference type="InterPro" id="IPR006664">
    <property type="entry name" value="OMP_bac"/>
</dbReference>
<dbReference type="PRINTS" id="PR01023">
    <property type="entry name" value="NAFLGMOTY"/>
</dbReference>
<organism evidence="6 7">
    <name type="scientific">Enhygromyxa salina</name>
    <dbReference type="NCBI Taxonomy" id="215803"/>
    <lineage>
        <taxon>Bacteria</taxon>
        <taxon>Pseudomonadati</taxon>
        <taxon>Myxococcota</taxon>
        <taxon>Polyangia</taxon>
        <taxon>Nannocystales</taxon>
        <taxon>Nannocystaceae</taxon>
        <taxon>Enhygromyxa</taxon>
    </lineage>
</organism>
<dbReference type="AlphaFoldDB" id="A0A2S9YV28"/>
<comment type="caution">
    <text evidence="6">The sequence shown here is derived from an EMBL/GenBank/DDBJ whole genome shotgun (WGS) entry which is preliminary data.</text>
</comment>
<dbReference type="OrthoDB" id="9805566at2"/>
<comment type="subcellular location">
    <subcellularLocation>
        <location evidence="1">Cell outer membrane</location>
    </subcellularLocation>
</comment>
<dbReference type="InterPro" id="IPR036737">
    <property type="entry name" value="OmpA-like_sf"/>
</dbReference>
<evidence type="ECO:0000256" key="4">
    <source>
        <dbReference type="PROSITE-ProRule" id="PRU00473"/>
    </source>
</evidence>
<evidence type="ECO:0000313" key="7">
    <source>
        <dbReference type="Proteomes" id="UP000238823"/>
    </source>
</evidence>
<dbReference type="InterPro" id="IPR025511">
    <property type="entry name" value="DUF4398"/>
</dbReference>
<gene>
    <name evidence="6" type="primary">oprF_2</name>
    <name evidence="6" type="ORF">ENSA7_13420</name>
</gene>
<proteinExistence type="predicted"/>
<dbReference type="PROSITE" id="PS51123">
    <property type="entry name" value="OMPA_2"/>
    <property type="match status" value="1"/>
</dbReference>
<name>A0A2S9YV28_9BACT</name>
<dbReference type="EMBL" id="PVNL01000032">
    <property type="protein sequence ID" value="PRQ08943.1"/>
    <property type="molecule type" value="Genomic_DNA"/>
</dbReference>
<keyword evidence="3" id="KW-0998">Cell outer membrane</keyword>
<evidence type="ECO:0000313" key="6">
    <source>
        <dbReference type="EMBL" id="PRQ08943.1"/>
    </source>
</evidence>
<dbReference type="RefSeq" id="WP_106088386.1">
    <property type="nucleotide sequence ID" value="NZ_PVNL01000032.1"/>
</dbReference>
<evidence type="ECO:0000256" key="3">
    <source>
        <dbReference type="ARBA" id="ARBA00023237"/>
    </source>
</evidence>
<dbReference type="CDD" id="cd07185">
    <property type="entry name" value="OmpA_C-like"/>
    <property type="match status" value="1"/>
</dbReference>
<dbReference type="Pfam" id="PF00691">
    <property type="entry name" value="OmpA"/>
    <property type="match status" value="1"/>
</dbReference>
<protein>
    <submittedName>
        <fullName evidence="6">Outer membrane porin F</fullName>
    </submittedName>
</protein>
<keyword evidence="2 4" id="KW-0472">Membrane</keyword>
<feature type="domain" description="OmpA-like" evidence="5">
    <location>
        <begin position="185"/>
        <end position="303"/>
    </location>
</feature>
<dbReference type="PANTHER" id="PTHR30329:SF21">
    <property type="entry name" value="LIPOPROTEIN YIAD-RELATED"/>
    <property type="match status" value="1"/>
</dbReference>
<dbReference type="Gene3D" id="3.30.1330.60">
    <property type="entry name" value="OmpA-like domain"/>
    <property type="match status" value="1"/>
</dbReference>
<evidence type="ECO:0000256" key="1">
    <source>
        <dbReference type="ARBA" id="ARBA00004442"/>
    </source>
</evidence>
<evidence type="ECO:0000256" key="2">
    <source>
        <dbReference type="ARBA" id="ARBA00023136"/>
    </source>
</evidence>
<dbReference type="SUPFAM" id="SSF103088">
    <property type="entry name" value="OmpA-like"/>
    <property type="match status" value="1"/>
</dbReference>
<dbReference type="PRINTS" id="PR01021">
    <property type="entry name" value="OMPADOMAIN"/>
</dbReference>
<dbReference type="InterPro" id="IPR006665">
    <property type="entry name" value="OmpA-like"/>
</dbReference>